<accession>A0A4Q9DP09</accession>
<proteinExistence type="predicted"/>
<dbReference type="Pfam" id="PF02585">
    <property type="entry name" value="PIG-L"/>
    <property type="match status" value="1"/>
</dbReference>
<reference evidence="1 2" key="1">
    <citation type="submission" date="2019-02" db="EMBL/GenBank/DDBJ databases">
        <title>Paenibacillus sp. nov., isolated from surface-sterilized tissue of Thalictrum simplex L.</title>
        <authorList>
            <person name="Tuo L."/>
        </authorList>
    </citation>
    <scope>NUCLEOTIDE SEQUENCE [LARGE SCALE GENOMIC DNA]</scope>
    <source>
        <strain evidence="1 2">N2SHLJ1</strain>
    </source>
</reference>
<name>A0A4Q9DP09_9BACL</name>
<comment type="caution">
    <text evidence="1">The sequence shown here is derived from an EMBL/GenBank/DDBJ whole genome shotgun (WGS) entry which is preliminary data.</text>
</comment>
<dbReference type="SUPFAM" id="SSF102588">
    <property type="entry name" value="LmbE-like"/>
    <property type="match status" value="1"/>
</dbReference>
<organism evidence="1 2">
    <name type="scientific">Paenibacillus thalictri</name>
    <dbReference type="NCBI Taxonomy" id="2527873"/>
    <lineage>
        <taxon>Bacteria</taxon>
        <taxon>Bacillati</taxon>
        <taxon>Bacillota</taxon>
        <taxon>Bacilli</taxon>
        <taxon>Bacillales</taxon>
        <taxon>Paenibacillaceae</taxon>
        <taxon>Paenibacillus</taxon>
    </lineage>
</organism>
<dbReference type="PANTHER" id="PTHR12993:SF11">
    <property type="entry name" value="N-ACETYLGLUCOSAMINYL-PHOSPHATIDYLINOSITOL DE-N-ACETYLASE"/>
    <property type="match status" value="1"/>
</dbReference>
<dbReference type="OrthoDB" id="9790023at2"/>
<protein>
    <submittedName>
        <fullName evidence="1">PIG-L family deacetylase</fullName>
    </submittedName>
</protein>
<dbReference type="GO" id="GO:0016811">
    <property type="term" value="F:hydrolase activity, acting on carbon-nitrogen (but not peptide) bonds, in linear amides"/>
    <property type="evidence" value="ECO:0007669"/>
    <property type="project" value="TreeGrafter"/>
</dbReference>
<dbReference type="InterPro" id="IPR003737">
    <property type="entry name" value="GlcNAc_PI_deacetylase-related"/>
</dbReference>
<dbReference type="AlphaFoldDB" id="A0A4Q9DP09"/>
<dbReference type="PANTHER" id="PTHR12993">
    <property type="entry name" value="N-ACETYLGLUCOSAMINYL-PHOSPHATIDYLINOSITOL DE-N-ACETYLASE-RELATED"/>
    <property type="match status" value="1"/>
</dbReference>
<dbReference type="Gene3D" id="3.40.50.10320">
    <property type="entry name" value="LmbE-like"/>
    <property type="match status" value="1"/>
</dbReference>
<sequence>MAKAGFIYAHPDDETFMCACLIKQLAEQGETAALLLATKGDAGNKNGYAIDKSREELAEIRVKEMEEAARIMELPIVEHLGLPDGKLKDAAEDDFVDRVVAFIQKHDIKAVFTFPEDGSNGHPDHIAISHIVRKAVFSGRCPSVQKLYFTGLFPKDRRPSVLIDTKPQWKMKAAALSAHRSQILGVHRVFGDLTEVPEERRYEKFVLAWEKGVHFPDKQELSVLDGI</sequence>
<dbReference type="RefSeq" id="WP_131014556.1">
    <property type="nucleotide sequence ID" value="NZ_SIRE01000011.1"/>
</dbReference>
<evidence type="ECO:0000313" key="2">
    <source>
        <dbReference type="Proteomes" id="UP000293142"/>
    </source>
</evidence>
<dbReference type="InterPro" id="IPR024078">
    <property type="entry name" value="LmbE-like_dom_sf"/>
</dbReference>
<gene>
    <name evidence="1" type="ORF">EYB31_16955</name>
</gene>
<dbReference type="EMBL" id="SIRE01000011">
    <property type="protein sequence ID" value="TBL77826.1"/>
    <property type="molecule type" value="Genomic_DNA"/>
</dbReference>
<keyword evidence="2" id="KW-1185">Reference proteome</keyword>
<dbReference type="Proteomes" id="UP000293142">
    <property type="component" value="Unassembled WGS sequence"/>
</dbReference>
<evidence type="ECO:0000313" key="1">
    <source>
        <dbReference type="EMBL" id="TBL77826.1"/>
    </source>
</evidence>